<reference evidence="12 13" key="1">
    <citation type="submission" date="2022-01" db="EMBL/GenBank/DDBJ databases">
        <title>A chromosomal length assembly of Cordylochernes scorpioides.</title>
        <authorList>
            <person name="Zeh D."/>
            <person name="Zeh J."/>
        </authorList>
    </citation>
    <scope>NUCLEOTIDE SEQUENCE [LARGE SCALE GENOMIC DNA]</scope>
    <source>
        <strain evidence="12">IN4F17</strain>
        <tissue evidence="12">Whole Body</tissue>
    </source>
</reference>
<evidence type="ECO:0000259" key="11">
    <source>
        <dbReference type="Pfam" id="PF02163"/>
    </source>
</evidence>
<feature type="transmembrane region" description="Helical" evidence="10">
    <location>
        <begin position="158"/>
        <end position="182"/>
    </location>
</feature>
<keyword evidence="5 10" id="KW-0812">Transmembrane</keyword>
<keyword evidence="13" id="KW-1185">Reference proteome</keyword>
<dbReference type="PRINTS" id="PR01000">
    <property type="entry name" value="SREBPS2PTASE"/>
</dbReference>
<name>A0ABY6KJJ4_9ARAC</name>
<evidence type="ECO:0000256" key="5">
    <source>
        <dbReference type="ARBA" id="ARBA00022692"/>
    </source>
</evidence>
<feature type="transmembrane region" description="Helical" evidence="10">
    <location>
        <begin position="46"/>
        <end position="66"/>
    </location>
</feature>
<dbReference type="PANTHER" id="PTHR13325">
    <property type="entry name" value="PROTEASE M50 MEMBRANE-BOUND TRANSCRIPTION FACTOR SITE 2 PROTEASE"/>
    <property type="match status" value="1"/>
</dbReference>
<keyword evidence="7 10" id="KW-0472">Membrane</keyword>
<evidence type="ECO:0000256" key="10">
    <source>
        <dbReference type="SAM" id="Phobius"/>
    </source>
</evidence>
<dbReference type="InterPro" id="IPR001193">
    <property type="entry name" value="MBTPS2"/>
</dbReference>
<dbReference type="Pfam" id="PF02163">
    <property type="entry name" value="Peptidase_M50"/>
    <property type="match status" value="1"/>
</dbReference>
<comment type="catalytic activity">
    <reaction evidence="1">
        <text>Cleaves several transcription factors that are type-2 transmembrane proteins within membrane-spanning domains. Known substrates include sterol regulatory element-binding protein (SREBP) -1, SREBP-2 and forms of the transcriptional activator ATF6. SREBP-2 is cleaved at the site 477-DRSRILL-|-CVLTFLCLSFNPLTSLLQWGGA-505. The residues Asn-Pro, 11 residues distal to the site of cleavage in the membrane-spanning domain, are important for cleavage by S2P endopeptidase. Replacement of either of these residues does not prevent cleavage, but there is no cleavage if both of these residues are replaced.</text>
        <dbReference type="EC" id="3.4.24.85"/>
    </reaction>
</comment>
<dbReference type="InterPro" id="IPR008915">
    <property type="entry name" value="Peptidase_M50"/>
</dbReference>
<comment type="function">
    <text evidence="9">Zinc metalloprotease that mediates intramembrane proteolysis of proteins such as ATF6, ATF6B, SREBF1/SREBP1 and SREBF2/SREBP2. Catalyzes the second step in the proteolytic activation of the sterol regulatory element-binding proteins (SREBPs) SREBF1/SREBP1 and SREBF2/SREBP2: cleaves SREBPs within the first transmembrane segment, thereby releasing the N-terminal segment with a portion of the transmembrane segment attached. Mature N-terminal SREBP fragments shuttle to the nucleus and activate gene transcription. Also mediates the second step in the proteolytic activation of the cyclic AMP-dependent transcription factor ATF-6 (ATF6 and ATF6B). Involved in intramembrane proteolysis during bone formation. In astrocytes and osteoblasts, upon DNA damage and ER stress, mediates the second step of the regulated intramembrane proteolytic activation of the transcription factor CREB3L1, leading to the inhibition of cell-cycle progression.</text>
</comment>
<dbReference type="EC" id="3.4.24.85" evidence="3"/>
<comment type="subcellular location">
    <subcellularLocation>
        <location evidence="2">Endomembrane system</location>
        <topology evidence="2">Multi-pass membrane protein</topology>
    </subcellularLocation>
</comment>
<gene>
    <name evidence="12" type="ORF">LAZ67_5000287</name>
</gene>
<evidence type="ECO:0000256" key="7">
    <source>
        <dbReference type="ARBA" id="ARBA00023136"/>
    </source>
</evidence>
<accession>A0ABY6KJJ4</accession>
<keyword evidence="6 10" id="KW-1133">Transmembrane helix</keyword>
<dbReference type="Proteomes" id="UP001235939">
    <property type="component" value="Chromosome 05"/>
</dbReference>
<dbReference type="EMBL" id="CP092867">
    <property type="protein sequence ID" value="UYV67335.1"/>
    <property type="molecule type" value="Genomic_DNA"/>
</dbReference>
<feature type="transmembrane region" description="Helical" evidence="10">
    <location>
        <begin position="97"/>
        <end position="119"/>
    </location>
</feature>
<sequence length="426" mass="47186">MFFPYLYFLERHNLQIKVGRLSWHTTAFNRTFYRLGLCSRRLWRTWFALGTLISCLAIPAALWTLVSTLLHHFGQSPTQEAVLQPVLPGINLPLSHMFYYLAAIPICSIFHELGHAIAAAREHLKIQGSGILVLGIFPGAFVELLTEQVALLTPWKQLLVFCAGVWHNVVLALAALGLIWCLPLVVSPAYFHLDTAVAVAGTSQGSGISGPTGLAVGDRITAINSCRITDQETWKSCLWETYHSPITGYCVPALQVAQQGDSSCYCYCLSVFIEEHRDKRDVFVANTQELPVMMLCDVHRTSGELLPEGEYLWTVLLCPPPKHGQEGPQWCEPHKITILLCLQTSSCLPARKMLQISARLCLDPDDCPQASDVCLVPEVAGDNTTRLIQISRVGKEPVLFLGNPLELLVSGWFFAVSSSSWAISDQ</sequence>
<proteinExistence type="predicted"/>
<organism evidence="12 13">
    <name type="scientific">Cordylochernes scorpioides</name>
    <dbReference type="NCBI Taxonomy" id="51811"/>
    <lineage>
        <taxon>Eukaryota</taxon>
        <taxon>Metazoa</taxon>
        <taxon>Ecdysozoa</taxon>
        <taxon>Arthropoda</taxon>
        <taxon>Chelicerata</taxon>
        <taxon>Arachnida</taxon>
        <taxon>Pseudoscorpiones</taxon>
        <taxon>Cheliferoidea</taxon>
        <taxon>Chernetidae</taxon>
        <taxon>Cordylochernes</taxon>
    </lineage>
</organism>
<feature type="transmembrane region" description="Helical" evidence="10">
    <location>
        <begin position="131"/>
        <end position="152"/>
    </location>
</feature>
<evidence type="ECO:0000256" key="1">
    <source>
        <dbReference type="ARBA" id="ARBA00001350"/>
    </source>
</evidence>
<evidence type="ECO:0000256" key="8">
    <source>
        <dbReference type="ARBA" id="ARBA00032658"/>
    </source>
</evidence>
<feature type="domain" description="Peptidase M50" evidence="11">
    <location>
        <begin position="100"/>
        <end position="204"/>
    </location>
</feature>
<evidence type="ECO:0000313" key="12">
    <source>
        <dbReference type="EMBL" id="UYV67335.1"/>
    </source>
</evidence>
<evidence type="ECO:0000256" key="6">
    <source>
        <dbReference type="ARBA" id="ARBA00022989"/>
    </source>
</evidence>
<evidence type="ECO:0000313" key="13">
    <source>
        <dbReference type="Proteomes" id="UP001235939"/>
    </source>
</evidence>
<evidence type="ECO:0000256" key="3">
    <source>
        <dbReference type="ARBA" id="ARBA00012347"/>
    </source>
</evidence>
<dbReference type="PANTHER" id="PTHR13325:SF3">
    <property type="entry name" value="MEMBRANE-BOUND TRANSCRIPTION FACTOR SITE-2 PROTEASE"/>
    <property type="match status" value="1"/>
</dbReference>
<protein>
    <recommendedName>
        <fullName evidence="4">Membrane-bound transcription factor site-2 protease</fullName>
        <ecNumber evidence="3">3.4.24.85</ecNumber>
    </recommendedName>
    <alternativeName>
        <fullName evidence="8">Endopeptidase S2P</fullName>
    </alternativeName>
</protein>
<evidence type="ECO:0000256" key="4">
    <source>
        <dbReference type="ARBA" id="ARBA00014400"/>
    </source>
</evidence>
<evidence type="ECO:0000256" key="2">
    <source>
        <dbReference type="ARBA" id="ARBA00004127"/>
    </source>
</evidence>
<evidence type="ECO:0000256" key="9">
    <source>
        <dbReference type="ARBA" id="ARBA00045828"/>
    </source>
</evidence>